<feature type="domain" description="CFEM" evidence="10">
    <location>
        <begin position="22"/>
        <end position="138"/>
    </location>
</feature>
<dbReference type="InterPro" id="IPR008427">
    <property type="entry name" value="Extracellular_membr_CFEM_dom"/>
</dbReference>
<dbReference type="EMBL" id="LFIW01000566">
    <property type="protein sequence ID" value="KZL85836.1"/>
    <property type="molecule type" value="Genomic_DNA"/>
</dbReference>
<evidence type="ECO:0000256" key="8">
    <source>
        <dbReference type="ARBA" id="ARBA00023288"/>
    </source>
</evidence>
<keyword evidence="4" id="KW-0964">Secreted</keyword>
<dbReference type="GO" id="GO:0046872">
    <property type="term" value="F:metal ion binding"/>
    <property type="evidence" value="ECO:0007669"/>
    <property type="project" value="UniProtKB-UniRule"/>
</dbReference>
<accession>A0A162NDM3</accession>
<evidence type="ECO:0000256" key="4">
    <source>
        <dbReference type="ARBA" id="ARBA00022525"/>
    </source>
</evidence>
<comment type="subcellular location">
    <subcellularLocation>
        <location evidence="1">Membrane</location>
        <topology evidence="1">Lipid-anchor</topology>
        <topology evidence="1">GPI-anchor</topology>
    </subcellularLocation>
    <subcellularLocation>
        <location evidence="2">Secreted</location>
    </subcellularLocation>
</comment>
<protein>
    <submittedName>
        <fullName evidence="11">Cfem domain-containing protein</fullName>
    </submittedName>
</protein>
<feature type="binding site" description="axial binding residue" evidence="9">
    <location>
        <position position="70"/>
    </location>
    <ligand>
        <name>heme</name>
        <dbReference type="ChEBI" id="CHEBI:30413"/>
    </ligand>
    <ligandPart>
        <name>Fe</name>
        <dbReference type="ChEBI" id="CHEBI:18248"/>
    </ligandPart>
</feature>
<sequence length="221" mass="21325">LSSVLPNTLEPHLNIITHQHPSAVKMKYSFALAALVAVAAAQVDPTIIPECARKCLTDATTSATTCKEGDYSCTCKPDNKAAIQTAATGCVVSACGIDKALNEVLPASDKLCAAASAGGAASSAASVASSLASAASSAAASVSIPTSAEGSMTLPFTTAVSTVTASPTATDVVITTTTSSRAATTAAGNGTASTTTAVPAGAAGIAPIGGLAMLLLGALAI</sequence>
<feature type="disulfide bond" evidence="9">
    <location>
        <begin position="66"/>
        <end position="73"/>
    </location>
</feature>
<comment type="similarity">
    <text evidence="3">Belongs to the RBT5 family.</text>
</comment>
<gene>
    <name evidence="11" type="ORF">CI238_05744</name>
</gene>
<evidence type="ECO:0000256" key="1">
    <source>
        <dbReference type="ARBA" id="ARBA00004589"/>
    </source>
</evidence>
<keyword evidence="9" id="KW-0408">Iron</keyword>
<evidence type="ECO:0000256" key="5">
    <source>
        <dbReference type="ARBA" id="ARBA00022622"/>
    </source>
</evidence>
<proteinExistence type="inferred from homology"/>
<evidence type="ECO:0000256" key="9">
    <source>
        <dbReference type="PROSITE-ProRule" id="PRU01356"/>
    </source>
</evidence>
<keyword evidence="5" id="KW-0472">Membrane</keyword>
<dbReference type="SMART" id="SM00747">
    <property type="entry name" value="CFEM"/>
    <property type="match status" value="1"/>
</dbReference>
<keyword evidence="5" id="KW-0336">GPI-anchor</keyword>
<keyword evidence="9" id="KW-0349">Heme</keyword>
<organism evidence="11 12">
    <name type="scientific">Colletotrichum incanum</name>
    <name type="common">Soybean anthracnose fungus</name>
    <dbReference type="NCBI Taxonomy" id="1573173"/>
    <lineage>
        <taxon>Eukaryota</taxon>
        <taxon>Fungi</taxon>
        <taxon>Dikarya</taxon>
        <taxon>Ascomycota</taxon>
        <taxon>Pezizomycotina</taxon>
        <taxon>Sordariomycetes</taxon>
        <taxon>Hypocreomycetidae</taxon>
        <taxon>Glomerellales</taxon>
        <taxon>Glomerellaceae</taxon>
        <taxon>Colletotrichum</taxon>
        <taxon>Colletotrichum spaethianum species complex</taxon>
    </lineage>
</organism>
<dbReference type="PROSITE" id="PS52012">
    <property type="entry name" value="CFEM"/>
    <property type="match status" value="1"/>
</dbReference>
<evidence type="ECO:0000256" key="6">
    <source>
        <dbReference type="ARBA" id="ARBA00022729"/>
    </source>
</evidence>
<dbReference type="GO" id="GO:0005576">
    <property type="term" value="C:extracellular region"/>
    <property type="evidence" value="ECO:0007669"/>
    <property type="project" value="UniProtKB-SubCell"/>
</dbReference>
<dbReference type="GO" id="GO:0098552">
    <property type="term" value="C:side of membrane"/>
    <property type="evidence" value="ECO:0007669"/>
    <property type="project" value="UniProtKB-KW"/>
</dbReference>
<evidence type="ECO:0000313" key="12">
    <source>
        <dbReference type="Proteomes" id="UP000076584"/>
    </source>
</evidence>
<keyword evidence="7 9" id="KW-1015">Disulfide bond</keyword>
<comment type="caution">
    <text evidence="9">Lacks conserved residue(s) required for the propagation of feature annotation.</text>
</comment>
<evidence type="ECO:0000259" key="10">
    <source>
        <dbReference type="PROSITE" id="PS52012"/>
    </source>
</evidence>
<keyword evidence="9" id="KW-0479">Metal-binding</keyword>
<keyword evidence="6" id="KW-0732">Signal</keyword>
<feature type="non-terminal residue" evidence="11">
    <location>
        <position position="1"/>
    </location>
</feature>
<evidence type="ECO:0000256" key="2">
    <source>
        <dbReference type="ARBA" id="ARBA00004613"/>
    </source>
</evidence>
<keyword evidence="8" id="KW-0449">Lipoprotein</keyword>
<name>A0A162NDM3_COLIC</name>
<dbReference type="Proteomes" id="UP000076584">
    <property type="component" value="Unassembled WGS sequence"/>
</dbReference>
<evidence type="ECO:0000256" key="3">
    <source>
        <dbReference type="ARBA" id="ARBA00010031"/>
    </source>
</evidence>
<dbReference type="STRING" id="1573173.A0A162NDM3"/>
<keyword evidence="12" id="KW-1185">Reference proteome</keyword>
<evidence type="ECO:0000256" key="7">
    <source>
        <dbReference type="ARBA" id="ARBA00023157"/>
    </source>
</evidence>
<dbReference type="AlphaFoldDB" id="A0A162NDM3"/>
<reference evidence="11 12" key="1">
    <citation type="submission" date="2015-06" db="EMBL/GenBank/DDBJ databases">
        <title>Survival trade-offs in plant roots during colonization by closely related pathogenic and mutualistic fungi.</title>
        <authorList>
            <person name="Hacquard S."/>
            <person name="Kracher B."/>
            <person name="Hiruma K."/>
            <person name="Weinman A."/>
            <person name="Muench P."/>
            <person name="Garrido Oter R."/>
            <person name="Ver Loren van Themaat E."/>
            <person name="Dallerey J.-F."/>
            <person name="Damm U."/>
            <person name="Henrissat B."/>
            <person name="Lespinet O."/>
            <person name="Thon M."/>
            <person name="Kemen E."/>
            <person name="McHardy A.C."/>
            <person name="Schulze-Lefert P."/>
            <person name="O'Connell R.J."/>
        </authorList>
    </citation>
    <scope>NUCLEOTIDE SEQUENCE [LARGE SCALE GENOMIC DNA]</scope>
    <source>
        <strain evidence="11 12">MAFF 238704</strain>
    </source>
</reference>
<keyword evidence="5" id="KW-0325">Glycoprotein</keyword>
<comment type="caution">
    <text evidence="11">The sequence shown here is derived from an EMBL/GenBank/DDBJ whole genome shotgun (WGS) entry which is preliminary data.</text>
</comment>
<evidence type="ECO:0000313" key="11">
    <source>
        <dbReference type="EMBL" id="KZL85836.1"/>
    </source>
</evidence>
<dbReference type="Pfam" id="PF05730">
    <property type="entry name" value="CFEM"/>
    <property type="match status" value="1"/>
</dbReference>